<dbReference type="Proteomes" id="UP000434957">
    <property type="component" value="Unassembled WGS sequence"/>
</dbReference>
<dbReference type="EMBL" id="QXFT01000334">
    <property type="protein sequence ID" value="KAE9346919.1"/>
    <property type="molecule type" value="Genomic_DNA"/>
</dbReference>
<comment type="caution">
    <text evidence="2">The sequence shown here is derived from an EMBL/GenBank/DDBJ whole genome shotgun (WGS) entry which is preliminary data.</text>
</comment>
<evidence type="ECO:0000256" key="1">
    <source>
        <dbReference type="SAM" id="MobiDB-lite"/>
    </source>
</evidence>
<dbReference type="EMBL" id="QXFU01000330">
    <property type="protein sequence ID" value="KAE9036471.1"/>
    <property type="molecule type" value="Genomic_DNA"/>
</dbReference>
<dbReference type="AlphaFoldDB" id="A0A6A3N4D8"/>
<dbReference type="Proteomes" id="UP000435112">
    <property type="component" value="Unassembled WGS sequence"/>
</dbReference>
<evidence type="ECO:0000313" key="5">
    <source>
        <dbReference type="Proteomes" id="UP000435112"/>
    </source>
</evidence>
<gene>
    <name evidence="2" type="ORF">PR002_g7062</name>
    <name evidence="3" type="ORF">PR003_g7187</name>
</gene>
<evidence type="ECO:0000313" key="3">
    <source>
        <dbReference type="EMBL" id="KAE9346919.1"/>
    </source>
</evidence>
<evidence type="ECO:0000313" key="2">
    <source>
        <dbReference type="EMBL" id="KAE9036471.1"/>
    </source>
</evidence>
<accession>A0A6A3N4D8</accession>
<reference evidence="2 5" key="1">
    <citation type="submission" date="2018-09" db="EMBL/GenBank/DDBJ databases">
        <title>Genomic investigation of the strawberry pathogen Phytophthora fragariae indicates pathogenicity is determined by transcriptional variation in three key races.</title>
        <authorList>
            <person name="Adams T.M."/>
            <person name="Armitage A.D."/>
            <person name="Sobczyk M.K."/>
            <person name="Bates H.J."/>
            <person name="Dunwell J.M."/>
            <person name="Nellist C.F."/>
            <person name="Harrison R.J."/>
        </authorList>
    </citation>
    <scope>NUCLEOTIDE SEQUENCE [LARGE SCALE GENOMIC DNA]</scope>
    <source>
        <strain evidence="2 5">SCRP324</strain>
        <strain evidence="3 4">SCRP333</strain>
    </source>
</reference>
<feature type="region of interest" description="Disordered" evidence="1">
    <location>
        <begin position="1"/>
        <end position="51"/>
    </location>
</feature>
<organism evidence="2 5">
    <name type="scientific">Phytophthora rubi</name>
    <dbReference type="NCBI Taxonomy" id="129364"/>
    <lineage>
        <taxon>Eukaryota</taxon>
        <taxon>Sar</taxon>
        <taxon>Stramenopiles</taxon>
        <taxon>Oomycota</taxon>
        <taxon>Peronosporomycetes</taxon>
        <taxon>Peronosporales</taxon>
        <taxon>Peronosporaceae</taxon>
        <taxon>Phytophthora</taxon>
    </lineage>
</organism>
<evidence type="ECO:0000313" key="4">
    <source>
        <dbReference type="Proteomes" id="UP000434957"/>
    </source>
</evidence>
<feature type="compositionally biased region" description="Polar residues" evidence="1">
    <location>
        <begin position="1"/>
        <end position="10"/>
    </location>
</feature>
<proteinExistence type="predicted"/>
<name>A0A6A3N4D8_9STRA</name>
<keyword evidence="4" id="KW-1185">Reference proteome</keyword>
<feature type="compositionally biased region" description="Basic and acidic residues" evidence="1">
    <location>
        <begin position="34"/>
        <end position="51"/>
    </location>
</feature>
<protein>
    <submittedName>
        <fullName evidence="2">Uncharacterized protein</fullName>
    </submittedName>
</protein>
<sequence>MSRTLFASTRTRSRASENATVADLAATVNATDHAPAEKSPAENERGGPRRD</sequence>